<comment type="similarity">
    <text evidence="1 2">Belongs to the cytochrome P450 family.</text>
</comment>
<dbReference type="InterPro" id="IPR002397">
    <property type="entry name" value="Cyt_P450_B"/>
</dbReference>
<dbReference type="PROSITE" id="PS00086">
    <property type="entry name" value="CYTOCHROME_P450"/>
    <property type="match status" value="1"/>
</dbReference>
<protein>
    <submittedName>
        <fullName evidence="3">Cytochrome P450</fullName>
        <ecNumber evidence="3">1.14.-.-</ecNumber>
    </submittedName>
</protein>
<sequence>MTYPMTRQRTFDPPDELFGDPAPVRPLTFADGHEGWLVTGHAAGRAMLADPRFSTDPRRLHPLLMSRRLPESDVPAGFFLRMDAPEHTHYRRLLTGQFTVRRMNLLRARIEEIAADCLDEMERQGPPADLVRSFALPIPSLVICELLGVPYEDREQFQRDSSRLLRLESSPEELAAAVSDLIKYFYTLIARKRAEPENDMLTGLVASGELNDDEIAGMGFLLLVAGHETTANMLGLGTFALLQNPDQLAIVRDDASVIDNAVEELLRYLSIIHFGPTRTAMEDVVVAGTLIKAGDCVALSIPAANRDTARYPDPAVLDVRRPASGHLTFGHGIHQCLGQQLARIEMRVAYPALLKRFPSLRLAVPADEVPMRTDMSIYGVHSLEVAW</sequence>
<dbReference type="EMBL" id="JBHUFV010000061">
    <property type="protein sequence ID" value="MFD1937860.1"/>
    <property type="molecule type" value="Genomic_DNA"/>
</dbReference>
<dbReference type="CDD" id="cd11030">
    <property type="entry name" value="CYP105-like"/>
    <property type="match status" value="1"/>
</dbReference>
<evidence type="ECO:0000256" key="1">
    <source>
        <dbReference type="ARBA" id="ARBA00010617"/>
    </source>
</evidence>
<dbReference type="SUPFAM" id="SSF48264">
    <property type="entry name" value="Cytochrome P450"/>
    <property type="match status" value="1"/>
</dbReference>
<dbReference type="PANTHER" id="PTHR46696">
    <property type="entry name" value="P450, PUTATIVE (EUROFUNG)-RELATED"/>
    <property type="match status" value="1"/>
</dbReference>
<dbReference type="RefSeq" id="WP_379579411.1">
    <property type="nucleotide sequence ID" value="NZ_JBHUFV010000061.1"/>
</dbReference>
<dbReference type="PRINTS" id="PR00359">
    <property type="entry name" value="BP450"/>
</dbReference>
<name>A0ABW4T9R9_9ACTN</name>
<comment type="caution">
    <text evidence="3">The sequence shown here is derived from an EMBL/GenBank/DDBJ whole genome shotgun (WGS) entry which is preliminary data.</text>
</comment>
<keyword evidence="2" id="KW-0479">Metal-binding</keyword>
<evidence type="ECO:0000256" key="2">
    <source>
        <dbReference type="RuleBase" id="RU000461"/>
    </source>
</evidence>
<dbReference type="Proteomes" id="UP001597368">
    <property type="component" value="Unassembled WGS sequence"/>
</dbReference>
<dbReference type="EC" id="1.14.-.-" evidence="3"/>
<dbReference type="PRINTS" id="PR00385">
    <property type="entry name" value="P450"/>
</dbReference>
<keyword evidence="2 3" id="KW-0560">Oxidoreductase</keyword>
<keyword evidence="2" id="KW-0408">Iron</keyword>
<dbReference type="Gene3D" id="1.10.630.10">
    <property type="entry name" value="Cytochrome P450"/>
    <property type="match status" value="1"/>
</dbReference>
<dbReference type="GO" id="GO:0016491">
    <property type="term" value="F:oxidoreductase activity"/>
    <property type="evidence" value="ECO:0007669"/>
    <property type="project" value="UniProtKB-KW"/>
</dbReference>
<proteinExistence type="inferred from homology"/>
<keyword evidence="2" id="KW-0349">Heme</keyword>
<evidence type="ECO:0000313" key="4">
    <source>
        <dbReference type="Proteomes" id="UP001597368"/>
    </source>
</evidence>
<dbReference type="Pfam" id="PF00067">
    <property type="entry name" value="p450"/>
    <property type="match status" value="1"/>
</dbReference>
<reference evidence="4" key="1">
    <citation type="journal article" date="2019" name="Int. J. Syst. Evol. Microbiol.">
        <title>The Global Catalogue of Microorganisms (GCM) 10K type strain sequencing project: providing services to taxonomists for standard genome sequencing and annotation.</title>
        <authorList>
            <consortium name="The Broad Institute Genomics Platform"/>
            <consortium name="The Broad Institute Genome Sequencing Center for Infectious Disease"/>
            <person name="Wu L."/>
            <person name="Ma J."/>
        </authorList>
    </citation>
    <scope>NUCLEOTIDE SEQUENCE [LARGE SCALE GENOMIC DNA]</scope>
    <source>
        <strain evidence="4">ICMP 6774ER</strain>
    </source>
</reference>
<organism evidence="3 4">
    <name type="scientific">Nonomuraea mangrovi</name>
    <dbReference type="NCBI Taxonomy" id="2316207"/>
    <lineage>
        <taxon>Bacteria</taxon>
        <taxon>Bacillati</taxon>
        <taxon>Actinomycetota</taxon>
        <taxon>Actinomycetes</taxon>
        <taxon>Streptosporangiales</taxon>
        <taxon>Streptosporangiaceae</taxon>
        <taxon>Nonomuraea</taxon>
    </lineage>
</organism>
<dbReference type="InterPro" id="IPR036396">
    <property type="entry name" value="Cyt_P450_sf"/>
</dbReference>
<keyword evidence="4" id="KW-1185">Reference proteome</keyword>
<dbReference type="PANTHER" id="PTHR46696:SF1">
    <property type="entry name" value="CYTOCHROME P450 YJIB-RELATED"/>
    <property type="match status" value="1"/>
</dbReference>
<gene>
    <name evidence="3" type="ORF">ACFSKW_40955</name>
</gene>
<evidence type="ECO:0000313" key="3">
    <source>
        <dbReference type="EMBL" id="MFD1937860.1"/>
    </source>
</evidence>
<accession>A0ABW4T9R9</accession>
<keyword evidence="2" id="KW-0503">Monooxygenase</keyword>
<dbReference type="InterPro" id="IPR001128">
    <property type="entry name" value="Cyt_P450"/>
</dbReference>
<dbReference type="InterPro" id="IPR017972">
    <property type="entry name" value="Cyt_P450_CS"/>
</dbReference>